<organism evidence="1">
    <name type="scientific">Desulfobacca acetoxidans</name>
    <dbReference type="NCBI Taxonomy" id="60893"/>
    <lineage>
        <taxon>Bacteria</taxon>
        <taxon>Pseudomonadati</taxon>
        <taxon>Thermodesulfobacteriota</taxon>
        <taxon>Desulfobaccia</taxon>
        <taxon>Desulfobaccales</taxon>
        <taxon>Desulfobaccaceae</taxon>
        <taxon>Desulfobacca</taxon>
    </lineage>
</organism>
<evidence type="ECO:0000313" key="1">
    <source>
        <dbReference type="EMBL" id="HGF34295.1"/>
    </source>
</evidence>
<dbReference type="EMBL" id="DTMF01000195">
    <property type="protein sequence ID" value="HGF34295.1"/>
    <property type="molecule type" value="Genomic_DNA"/>
</dbReference>
<reference evidence="1" key="1">
    <citation type="journal article" date="2020" name="mSystems">
        <title>Genome- and Community-Level Interaction Insights into Carbon Utilization and Element Cycling Functions of Hydrothermarchaeota in Hydrothermal Sediment.</title>
        <authorList>
            <person name="Zhou Z."/>
            <person name="Liu Y."/>
            <person name="Xu W."/>
            <person name="Pan J."/>
            <person name="Luo Z.H."/>
            <person name="Li M."/>
        </authorList>
    </citation>
    <scope>NUCLEOTIDE SEQUENCE [LARGE SCALE GENOMIC DNA]</scope>
    <source>
        <strain evidence="1">SpSt-897</strain>
    </source>
</reference>
<protein>
    <submittedName>
        <fullName evidence="1">Uncharacterized protein</fullName>
    </submittedName>
</protein>
<name>A0A7C3V5E0_9BACT</name>
<gene>
    <name evidence="1" type="ORF">ENW96_07900</name>
</gene>
<proteinExistence type="predicted"/>
<sequence>MQLGDNLRRGLETTLGILDETLCEFEEWARGREHRSVLYSEHNSLSPSDRDALLSEIAEMRSVLQEFRDDLALEGRMREAAHSIWGSCAVLLTNLEELTGKHLARYGDIPRQLPEYLEPRIRRLMSSLQHIFRLAAKPKK</sequence>
<dbReference type="AlphaFoldDB" id="A0A7C3V5E0"/>
<comment type="caution">
    <text evidence="1">The sequence shown here is derived from an EMBL/GenBank/DDBJ whole genome shotgun (WGS) entry which is preliminary data.</text>
</comment>
<accession>A0A7C3V5E0</accession>